<organism evidence="4">
    <name type="scientific">Schlesneria paludicola</name>
    <dbReference type="NCBI Taxonomy" id="360056"/>
    <lineage>
        <taxon>Bacteria</taxon>
        <taxon>Pseudomonadati</taxon>
        <taxon>Planctomycetota</taxon>
        <taxon>Planctomycetia</taxon>
        <taxon>Planctomycetales</taxon>
        <taxon>Planctomycetaceae</taxon>
        <taxon>Schlesneria</taxon>
    </lineage>
</organism>
<sequence length="265" mass="29767">MPVPARSRLSAPPRNCLVSHSNPAAASQAQFHTTRWSVVLGAAGQRDSATVQEALTELCQTYWQPLYAYLRRTGYGPADAEDLVQGFLVALLERRDLEHVTPDKGRFRSFLLASLKHYASNVRDWETARKRGGGLRRLSLETAEAEQRLSHNVIDRQLPEALFDRQWALTLLDRVRARLQQDYEAAGQGVLFSHLQVYLTGELAAPPYADVARNLDQTEAAVKMAVSRLRQRFRDRLRSEIAHTVATDSEIDDEIQHLIAALQGA</sequence>
<name>A0A7C2NYL9_9PLAN</name>
<accession>A0A7C2NYL9</accession>
<dbReference type="GO" id="GO:0016987">
    <property type="term" value="F:sigma factor activity"/>
    <property type="evidence" value="ECO:0007669"/>
    <property type="project" value="UniProtKB-KW"/>
</dbReference>
<dbReference type="EMBL" id="DSOK01000369">
    <property type="protein sequence ID" value="HEN16451.1"/>
    <property type="molecule type" value="Genomic_DNA"/>
</dbReference>
<evidence type="ECO:0000256" key="2">
    <source>
        <dbReference type="ARBA" id="ARBA00023082"/>
    </source>
</evidence>
<reference evidence="4" key="1">
    <citation type="journal article" date="2020" name="mSystems">
        <title>Genome- and Community-Level Interaction Insights into Carbon Utilization and Element Cycling Functions of Hydrothermarchaeota in Hydrothermal Sediment.</title>
        <authorList>
            <person name="Zhou Z."/>
            <person name="Liu Y."/>
            <person name="Xu W."/>
            <person name="Pan J."/>
            <person name="Luo Z.H."/>
            <person name="Li M."/>
        </authorList>
    </citation>
    <scope>NUCLEOTIDE SEQUENCE [LARGE SCALE GENOMIC DNA]</scope>
    <source>
        <strain evidence="4">SpSt-339</strain>
    </source>
</reference>
<evidence type="ECO:0000313" key="4">
    <source>
        <dbReference type="EMBL" id="HEN16451.1"/>
    </source>
</evidence>
<dbReference type="InterPro" id="IPR039425">
    <property type="entry name" value="RNA_pol_sigma-70-like"/>
</dbReference>
<dbReference type="PANTHER" id="PTHR43133:SF51">
    <property type="entry name" value="RNA POLYMERASE SIGMA FACTOR"/>
    <property type="match status" value="1"/>
</dbReference>
<dbReference type="AlphaFoldDB" id="A0A7C2NYL9"/>
<dbReference type="GO" id="GO:0006352">
    <property type="term" value="P:DNA-templated transcription initiation"/>
    <property type="evidence" value="ECO:0007669"/>
    <property type="project" value="InterPro"/>
</dbReference>
<protein>
    <submittedName>
        <fullName evidence="4">Sigma-70 family RNA polymerase sigma factor</fullName>
    </submittedName>
</protein>
<keyword evidence="2" id="KW-0731">Sigma factor</keyword>
<dbReference type="InterPro" id="IPR013325">
    <property type="entry name" value="RNA_pol_sigma_r2"/>
</dbReference>
<keyword evidence="1" id="KW-0805">Transcription regulation</keyword>
<dbReference type="PANTHER" id="PTHR43133">
    <property type="entry name" value="RNA POLYMERASE ECF-TYPE SIGMA FACTO"/>
    <property type="match status" value="1"/>
</dbReference>
<evidence type="ECO:0000256" key="3">
    <source>
        <dbReference type="ARBA" id="ARBA00023163"/>
    </source>
</evidence>
<keyword evidence="3" id="KW-0804">Transcription</keyword>
<gene>
    <name evidence="4" type="ORF">ENQ76_13395</name>
</gene>
<proteinExistence type="predicted"/>
<comment type="caution">
    <text evidence="4">The sequence shown here is derived from an EMBL/GenBank/DDBJ whole genome shotgun (WGS) entry which is preliminary data.</text>
</comment>
<dbReference type="Gene3D" id="1.10.1740.10">
    <property type="match status" value="1"/>
</dbReference>
<dbReference type="SUPFAM" id="SSF88946">
    <property type="entry name" value="Sigma2 domain of RNA polymerase sigma factors"/>
    <property type="match status" value="1"/>
</dbReference>
<evidence type="ECO:0000256" key="1">
    <source>
        <dbReference type="ARBA" id="ARBA00023015"/>
    </source>
</evidence>